<dbReference type="AlphaFoldDB" id="A0A0R2BBU5"/>
<protein>
    <submittedName>
        <fullName evidence="2">NADPH-dependent FMN reductase</fullName>
    </submittedName>
</protein>
<name>A0A0R2BBU5_SECCO</name>
<reference evidence="2 3" key="1">
    <citation type="journal article" date="2015" name="Genome Announc.">
        <title>Expanding the biotechnology potential of lactobacilli through comparative genomics of 213 strains and associated genera.</title>
        <authorList>
            <person name="Sun Z."/>
            <person name="Harris H.M."/>
            <person name="McCann A."/>
            <person name="Guo C."/>
            <person name="Argimon S."/>
            <person name="Zhang W."/>
            <person name="Yang X."/>
            <person name="Jeffery I.B."/>
            <person name="Cooney J.C."/>
            <person name="Kagawa T.F."/>
            <person name="Liu W."/>
            <person name="Song Y."/>
            <person name="Salvetti E."/>
            <person name="Wrobel A."/>
            <person name="Rasinkangas P."/>
            <person name="Parkhill J."/>
            <person name="Rea M.C."/>
            <person name="O'Sullivan O."/>
            <person name="Ritari J."/>
            <person name="Douillard F.P."/>
            <person name="Paul Ross R."/>
            <person name="Yang R."/>
            <person name="Briner A.E."/>
            <person name="Felis G.E."/>
            <person name="de Vos W.M."/>
            <person name="Barrangou R."/>
            <person name="Klaenhammer T.R."/>
            <person name="Caufield P.W."/>
            <person name="Cui Y."/>
            <person name="Zhang H."/>
            <person name="O'Toole P.W."/>
        </authorList>
    </citation>
    <scope>NUCLEOTIDE SEQUENCE [LARGE SCALE GENOMIC DNA]</scope>
    <source>
        <strain evidence="2 3">DSM 20515</strain>
    </source>
</reference>
<dbReference type="InterPro" id="IPR029039">
    <property type="entry name" value="Flavoprotein-like_sf"/>
</dbReference>
<proteinExistence type="predicted"/>
<dbReference type="PANTHER" id="PTHR30543:SF21">
    <property type="entry name" value="NAD(P)H-DEPENDENT FMN REDUCTASE LOT6"/>
    <property type="match status" value="1"/>
</dbReference>
<dbReference type="GO" id="GO:0005829">
    <property type="term" value="C:cytosol"/>
    <property type="evidence" value="ECO:0007669"/>
    <property type="project" value="TreeGrafter"/>
</dbReference>
<gene>
    <name evidence="2" type="ORF">FC82_GL002489</name>
</gene>
<dbReference type="Proteomes" id="UP000051845">
    <property type="component" value="Unassembled WGS sequence"/>
</dbReference>
<dbReference type="PANTHER" id="PTHR30543">
    <property type="entry name" value="CHROMATE REDUCTASE"/>
    <property type="match status" value="1"/>
</dbReference>
<dbReference type="SUPFAM" id="SSF52218">
    <property type="entry name" value="Flavoproteins"/>
    <property type="match status" value="1"/>
</dbReference>
<feature type="domain" description="NADPH-dependent FMN reductase-like" evidence="1">
    <location>
        <begin position="4"/>
        <end position="148"/>
    </location>
</feature>
<dbReference type="Pfam" id="PF03358">
    <property type="entry name" value="FMN_red"/>
    <property type="match status" value="1"/>
</dbReference>
<dbReference type="InterPro" id="IPR050712">
    <property type="entry name" value="NAD(P)H-dep_reductase"/>
</dbReference>
<evidence type="ECO:0000313" key="3">
    <source>
        <dbReference type="Proteomes" id="UP000051845"/>
    </source>
</evidence>
<accession>A0A0R2BBU5</accession>
<sequence length="188" mass="20349">MNAVKITAIVGSNSKHSSNRKLLKFMARHFDDQDITVADIDQIPMFNENYPGGDPQPVIDLANQIKASDAVIISCAEHAHTVASSLKSVIEWLSYNLHPLANQPVMIVSVSSKPQGGSRAQMALRGILNSPGVNAEAWQGNEFMLGNGNTAFDDNGDLKDEGTVKFLESCFSDFITFAGHKNASKEEA</sequence>
<dbReference type="GO" id="GO:0010181">
    <property type="term" value="F:FMN binding"/>
    <property type="evidence" value="ECO:0007669"/>
    <property type="project" value="TreeGrafter"/>
</dbReference>
<dbReference type="EMBL" id="AYYR01000054">
    <property type="protein sequence ID" value="KRM75300.1"/>
    <property type="molecule type" value="Genomic_DNA"/>
</dbReference>
<evidence type="ECO:0000313" key="2">
    <source>
        <dbReference type="EMBL" id="KRM75300.1"/>
    </source>
</evidence>
<comment type="caution">
    <text evidence="2">The sequence shown here is derived from an EMBL/GenBank/DDBJ whole genome shotgun (WGS) entry which is preliminary data.</text>
</comment>
<dbReference type="GO" id="GO:0016491">
    <property type="term" value="F:oxidoreductase activity"/>
    <property type="evidence" value="ECO:0007669"/>
    <property type="project" value="InterPro"/>
</dbReference>
<dbReference type="InterPro" id="IPR005025">
    <property type="entry name" value="FMN_Rdtase-like_dom"/>
</dbReference>
<evidence type="ECO:0000259" key="1">
    <source>
        <dbReference type="Pfam" id="PF03358"/>
    </source>
</evidence>
<dbReference type="Gene3D" id="3.40.50.360">
    <property type="match status" value="1"/>
</dbReference>
<dbReference type="PATRIC" id="fig|1423733.4.peg.2604"/>
<organism evidence="2 3">
    <name type="scientific">Secundilactobacillus collinoides DSM 20515 = JCM 1123</name>
    <dbReference type="NCBI Taxonomy" id="1423733"/>
    <lineage>
        <taxon>Bacteria</taxon>
        <taxon>Bacillati</taxon>
        <taxon>Bacillota</taxon>
        <taxon>Bacilli</taxon>
        <taxon>Lactobacillales</taxon>
        <taxon>Lactobacillaceae</taxon>
        <taxon>Secundilactobacillus</taxon>
    </lineage>
</organism>